<feature type="signal peptide" evidence="1">
    <location>
        <begin position="1"/>
        <end position="21"/>
    </location>
</feature>
<accession>A0ABD0K437</accession>
<reference evidence="3 4" key="1">
    <citation type="journal article" date="2023" name="Sci. Data">
        <title>Genome assembly of the Korean intertidal mud-creeper Batillaria attramentaria.</title>
        <authorList>
            <person name="Patra A.K."/>
            <person name="Ho P.T."/>
            <person name="Jun S."/>
            <person name="Lee S.J."/>
            <person name="Kim Y."/>
            <person name="Won Y.J."/>
        </authorList>
    </citation>
    <scope>NUCLEOTIDE SEQUENCE [LARGE SCALE GENOMIC DNA]</scope>
    <source>
        <strain evidence="3">Wonlab-2016</strain>
    </source>
</reference>
<dbReference type="InterPro" id="IPR031941">
    <property type="entry name" value="DUF4773"/>
</dbReference>
<dbReference type="AlphaFoldDB" id="A0ABD0K437"/>
<keyword evidence="1" id="KW-0732">Signal</keyword>
<evidence type="ECO:0000313" key="4">
    <source>
        <dbReference type="Proteomes" id="UP001519460"/>
    </source>
</evidence>
<gene>
    <name evidence="3" type="ORF">BaRGS_00027149</name>
</gene>
<feature type="chain" id="PRO_5044836369" description="DUF4773 domain-containing protein" evidence="1">
    <location>
        <begin position="22"/>
        <end position="115"/>
    </location>
</feature>
<evidence type="ECO:0000256" key="1">
    <source>
        <dbReference type="SAM" id="SignalP"/>
    </source>
</evidence>
<feature type="non-terminal residue" evidence="3">
    <location>
        <position position="115"/>
    </location>
</feature>
<dbReference type="Proteomes" id="UP001519460">
    <property type="component" value="Unassembled WGS sequence"/>
</dbReference>
<organism evidence="3 4">
    <name type="scientific">Batillaria attramentaria</name>
    <dbReference type="NCBI Taxonomy" id="370345"/>
    <lineage>
        <taxon>Eukaryota</taxon>
        <taxon>Metazoa</taxon>
        <taxon>Spiralia</taxon>
        <taxon>Lophotrochozoa</taxon>
        <taxon>Mollusca</taxon>
        <taxon>Gastropoda</taxon>
        <taxon>Caenogastropoda</taxon>
        <taxon>Sorbeoconcha</taxon>
        <taxon>Cerithioidea</taxon>
        <taxon>Batillariidae</taxon>
        <taxon>Batillaria</taxon>
    </lineage>
</organism>
<evidence type="ECO:0000313" key="3">
    <source>
        <dbReference type="EMBL" id="KAK7481633.1"/>
    </source>
</evidence>
<sequence length="115" mass="12455">MKVLIVASALVLLCLTHVTTATNDLDEVIDDGDFDLDFGDDEVSVAVREELEKQLEDRQISCSCSGSSCSCCADIKIGKLNLNDAVCLRVTRSGTQVTLVVKVGRRTIYSKTISL</sequence>
<comment type="caution">
    <text evidence="3">The sequence shown here is derived from an EMBL/GenBank/DDBJ whole genome shotgun (WGS) entry which is preliminary data.</text>
</comment>
<evidence type="ECO:0000259" key="2">
    <source>
        <dbReference type="Pfam" id="PF15998"/>
    </source>
</evidence>
<keyword evidence="4" id="KW-1185">Reference proteome</keyword>
<dbReference type="EMBL" id="JACVVK020000259">
    <property type="protein sequence ID" value="KAK7481633.1"/>
    <property type="molecule type" value="Genomic_DNA"/>
</dbReference>
<dbReference type="Pfam" id="PF15998">
    <property type="entry name" value="DUF4773"/>
    <property type="match status" value="1"/>
</dbReference>
<feature type="domain" description="DUF4773" evidence="2">
    <location>
        <begin position="62"/>
        <end position="114"/>
    </location>
</feature>
<proteinExistence type="predicted"/>
<name>A0ABD0K437_9CAEN</name>
<protein>
    <recommendedName>
        <fullName evidence="2">DUF4773 domain-containing protein</fullName>
    </recommendedName>
</protein>